<dbReference type="InterPro" id="IPR052574">
    <property type="entry name" value="CDIRP"/>
</dbReference>
<feature type="compositionally biased region" description="Low complexity" evidence="3">
    <location>
        <begin position="18"/>
        <end position="38"/>
    </location>
</feature>
<reference evidence="4 5" key="1">
    <citation type="journal article" date="2016" name="Proc. Natl. Acad. Sci. U.S.A.">
        <title>Comparative genomics of biotechnologically important yeasts.</title>
        <authorList>
            <person name="Riley R."/>
            <person name="Haridas S."/>
            <person name="Wolfe K.H."/>
            <person name="Lopes M.R."/>
            <person name="Hittinger C.T."/>
            <person name="Goeker M."/>
            <person name="Salamov A.A."/>
            <person name="Wisecaver J.H."/>
            <person name="Long T.M."/>
            <person name="Calvey C.H."/>
            <person name="Aerts A.L."/>
            <person name="Barry K.W."/>
            <person name="Choi C."/>
            <person name="Clum A."/>
            <person name="Coughlan A.Y."/>
            <person name="Deshpande S."/>
            <person name="Douglass A.P."/>
            <person name="Hanson S.J."/>
            <person name="Klenk H.-P."/>
            <person name="LaButti K.M."/>
            <person name="Lapidus A."/>
            <person name="Lindquist E.A."/>
            <person name="Lipzen A.M."/>
            <person name="Meier-Kolthoff J.P."/>
            <person name="Ohm R.A."/>
            <person name="Otillar R.P."/>
            <person name="Pangilinan J.L."/>
            <person name="Peng Y."/>
            <person name="Rokas A."/>
            <person name="Rosa C.A."/>
            <person name="Scheuner C."/>
            <person name="Sibirny A.A."/>
            <person name="Slot J.C."/>
            <person name="Stielow J.B."/>
            <person name="Sun H."/>
            <person name="Kurtzman C.P."/>
            <person name="Blackwell M."/>
            <person name="Grigoriev I.V."/>
            <person name="Jeffries T.W."/>
        </authorList>
    </citation>
    <scope>NUCLEOTIDE SEQUENCE [LARGE SCALE GENOMIC DNA]</scope>
    <source>
        <strain evidence="4 5">DSM 6958</strain>
    </source>
</reference>
<feature type="region of interest" description="Disordered" evidence="3">
    <location>
        <begin position="1021"/>
        <end position="1053"/>
    </location>
</feature>
<dbReference type="GO" id="GO:0035591">
    <property type="term" value="F:signaling adaptor activity"/>
    <property type="evidence" value="ECO:0007669"/>
    <property type="project" value="TreeGrafter"/>
</dbReference>
<evidence type="ECO:0008006" key="6">
    <source>
        <dbReference type="Google" id="ProtNLM"/>
    </source>
</evidence>
<protein>
    <recommendedName>
        <fullName evidence="6">L domain-like protein</fullName>
    </recommendedName>
</protein>
<evidence type="ECO:0000313" key="5">
    <source>
        <dbReference type="Proteomes" id="UP000095009"/>
    </source>
</evidence>
<dbReference type="InterPro" id="IPR001611">
    <property type="entry name" value="Leu-rich_rpt"/>
</dbReference>
<evidence type="ECO:0000256" key="1">
    <source>
        <dbReference type="ARBA" id="ARBA00022614"/>
    </source>
</evidence>
<dbReference type="PROSITE" id="PS51450">
    <property type="entry name" value="LRR"/>
    <property type="match status" value="5"/>
</dbReference>
<sequence>MNTSDNIRLQPDSLEDGANSTASTENTTATSLNTSLNAETREQQQRDEGDSLSAKSSSHKDNYQQADFFLNDSSSDSADENRHNHGKDLNINVSTESIGFAQAFDQALQTKPAPNNEESEILSLYQETSAIYHDNNSQSEGGMPSSPPHADYIGTGVVSRSGSQIEKRGSVSTGSCQDTSEAVIGFTTNFNFSDTSTPAKNDSSDQDMSNESFLCLPNPTESTRLYTNRFEFSSNPHTQTNSNEDKDYFAPENLAKYMMFNHQLHITEELPNSNDGIVRSYQSNIFNNRRHSSSLTTDTSEIKIADKSALLSSELSMKEMAYPKKRPITNKSNSDVLQWAELDLEDEWPSDVENQILNSPILTRQINSQNKVGESFVANAGNKEPLDTNEHMNSVVVQNGLSLEKGEFDDNAPQWKQRLLNQRRQEEEEGKKLFKMFDPPTLHLGNYNSTSVDVNSNSDIEKALSGTTNINTLNNFLNAVNSVANKSSSSSKINYQLSSNSTKYKRGLHLIQEETYQNQDEGNNSVHQKIDRGNSTCMTTGNMTFETHSFVSAPSMNNDLFKDGKQVSPDSPFRILTSGQLNSRGRPQLSPLASERFPDSKPPTAKIILKKPEQQNIPPDSRLKIFGAYNTFTKDFLHRIVQSTGDSTTSSSSSHDGSQQRANMNNSTDFHEVKFSNSGNNAPKTYDFDTKDMDENISFLKGNRAETTQSDFMVAADQVMTGLINRPPLPSTNMGNQLNINVGCEDEDAYTEASVSSDLYLYSEAQNDIQGLREMKTSTLKDDDSGDTVENMNLLARFRSLSLSDPPNINTLETNGAYFSTLNSLASSKHSRSQSQSTSSIHTSSLGSKYRMRQFSDLNDSFKYQESASEARNGKEQLANGKSKGISFGTSSIRKELNPVNDSYNEAYFTKASGDANDNMTPFSLALPSNSKETKNINQLENSKGPRVVILPSKTPSRNIVNISPGEVSNIEACHEQGLRYDPKVKQWRKPSGELVNKEELADKPSLDDNLNKSILDDSITFDTTPEEDDAGNSASAGKQIQFNNKELQGNEDSFRDTNNLAGDNSKGFFIQNSDDFSGTDLEPSKLQNADTSCVGTFEFPPFPTMAFNEYGSSSSDESWNSDLNCKPKQGTTAVVNQLNQNNASQGVGSQRYFSGATSTTDSGGSRQGSVVVNSRMTRRKVSLYDYREPVPQQEIPLTQDYQAGRKMQNLRVDSMQDAHWTKVNEVLLSPSKSKLPFDRALSQASTMVGNANDQSAEYKEKEFCSSEENIMRTTNTEKNEVNITNILTNLEAISVFNTQRFRKTAEYIPFFHEYGTVNEIKENSVLKNYDDDYSNITERILNVNSHMKAVKKIDRLIHAQNPGKLEHNNDSLVGCDSLLNLTNTSNINTTFSSINQHLLNAFLKKRNYTDMDDESFALATEIVLRESSLDTIEQLDTLCPKLIKVDVSFNSIKSLAGLPVSVRELNAAKNELGPYLVLNMWKNLQYIDISGNNLVGLAGLEDLIHLREINAKNNKIKSIKAIEKLEGLLAINLDDNDLTSIDFKNTRYSRLKSASFCGNYIKMVKNLNKLPDLQELELTRNDILVISTSENHRPHEKLARLSLANNSLTEFDVSLYPNLNYLNLHGNLLESIDGFNPSMAFISLYLSSQSISDVSNISLGISDEKKRRPSTFTLPPNLNVQSLFLSNLHAFKILNANQPFTFVSYLDLSGCDISKLPDNFSQLFFNLRGLDLSFNSISELTPIFDLPHLTHLYLYSNSISSLKTVESILMNLEFLQVLDCRKNPLTKDLYSSIMSSPYIRTLSIKGKIEAYNESRTPERRKEWIKKDKCYRDALSRGTIFSSAYKNKVVWEGRKRYIKEIVKIVMKENSPLSWLDGQYVENNSMWKHYLKLVKNGFL</sequence>
<feature type="compositionally biased region" description="Low complexity" evidence="3">
    <location>
        <begin position="1155"/>
        <end position="1165"/>
    </location>
</feature>
<dbReference type="SUPFAM" id="SSF52058">
    <property type="entry name" value="L domain-like"/>
    <property type="match status" value="1"/>
</dbReference>
<dbReference type="Pfam" id="PF12799">
    <property type="entry name" value="LRR_4"/>
    <property type="match status" value="1"/>
</dbReference>
<evidence type="ECO:0000313" key="4">
    <source>
        <dbReference type="EMBL" id="ODQ64561.1"/>
    </source>
</evidence>
<keyword evidence="2" id="KW-0677">Repeat</keyword>
<gene>
    <name evidence="4" type="ORF">NADFUDRAFT_42872</name>
</gene>
<proteinExistence type="predicted"/>
<name>A0A1E3PGP5_9ASCO</name>
<feature type="compositionally biased region" description="Polar residues" evidence="3">
    <location>
        <begin position="1033"/>
        <end position="1053"/>
    </location>
</feature>
<feature type="compositionally biased region" description="Basic and acidic residues" evidence="3">
    <location>
        <begin position="39"/>
        <end position="49"/>
    </location>
</feature>
<dbReference type="Gene3D" id="3.80.10.10">
    <property type="entry name" value="Ribonuclease Inhibitor"/>
    <property type="match status" value="2"/>
</dbReference>
<dbReference type="PANTHER" id="PTHR47566">
    <property type="match status" value="1"/>
</dbReference>
<dbReference type="STRING" id="857566.A0A1E3PGP5"/>
<dbReference type="EMBL" id="KV454411">
    <property type="protein sequence ID" value="ODQ64561.1"/>
    <property type="molecule type" value="Genomic_DNA"/>
</dbReference>
<feature type="region of interest" description="Disordered" evidence="3">
    <location>
        <begin position="1145"/>
        <end position="1170"/>
    </location>
</feature>
<evidence type="ECO:0000256" key="2">
    <source>
        <dbReference type="ARBA" id="ARBA00022737"/>
    </source>
</evidence>
<feature type="compositionally biased region" description="Low complexity" evidence="3">
    <location>
        <begin position="643"/>
        <end position="660"/>
    </location>
</feature>
<dbReference type="InterPro" id="IPR025875">
    <property type="entry name" value="Leu-rich_rpt_4"/>
</dbReference>
<feature type="region of interest" description="Disordered" evidence="3">
    <location>
        <begin position="576"/>
        <end position="601"/>
    </location>
</feature>
<keyword evidence="1" id="KW-0433">Leucine-rich repeat</keyword>
<evidence type="ECO:0000256" key="3">
    <source>
        <dbReference type="SAM" id="MobiDB-lite"/>
    </source>
</evidence>
<dbReference type="InterPro" id="IPR032675">
    <property type="entry name" value="LRR_dom_sf"/>
</dbReference>
<accession>A0A1E3PGP5</accession>
<feature type="region of interest" description="Disordered" evidence="3">
    <location>
        <begin position="1"/>
        <end position="61"/>
    </location>
</feature>
<dbReference type="PANTHER" id="PTHR47566:SF1">
    <property type="entry name" value="PROTEIN NUD1"/>
    <property type="match status" value="1"/>
</dbReference>
<keyword evidence="5" id="KW-1185">Reference proteome</keyword>
<dbReference type="Proteomes" id="UP000095009">
    <property type="component" value="Unassembled WGS sequence"/>
</dbReference>
<feature type="region of interest" description="Disordered" evidence="3">
    <location>
        <begin position="643"/>
        <end position="664"/>
    </location>
</feature>
<organism evidence="4 5">
    <name type="scientific">Nadsonia fulvescens var. elongata DSM 6958</name>
    <dbReference type="NCBI Taxonomy" id="857566"/>
    <lineage>
        <taxon>Eukaryota</taxon>
        <taxon>Fungi</taxon>
        <taxon>Dikarya</taxon>
        <taxon>Ascomycota</taxon>
        <taxon>Saccharomycotina</taxon>
        <taxon>Dipodascomycetes</taxon>
        <taxon>Dipodascales</taxon>
        <taxon>Dipodascales incertae sedis</taxon>
        <taxon>Nadsonia</taxon>
    </lineage>
</organism>
<dbReference type="OrthoDB" id="4097027at2759"/>